<organism evidence="4 5">
    <name type="scientific">Pseudoduganella flava</name>
    <dbReference type="NCBI Taxonomy" id="871742"/>
    <lineage>
        <taxon>Bacteria</taxon>
        <taxon>Pseudomonadati</taxon>
        <taxon>Pseudomonadota</taxon>
        <taxon>Betaproteobacteria</taxon>
        <taxon>Burkholderiales</taxon>
        <taxon>Oxalobacteraceae</taxon>
        <taxon>Telluria group</taxon>
        <taxon>Pseudoduganella</taxon>
    </lineage>
</organism>
<dbReference type="Gene3D" id="2.40.50.1020">
    <property type="entry name" value="LytTr DNA-binding domain"/>
    <property type="match status" value="1"/>
</dbReference>
<dbReference type="InterPro" id="IPR001789">
    <property type="entry name" value="Sig_transdc_resp-reg_receiver"/>
</dbReference>
<evidence type="ECO:0000259" key="2">
    <source>
        <dbReference type="PROSITE" id="PS50110"/>
    </source>
</evidence>
<dbReference type="Proteomes" id="UP000315112">
    <property type="component" value="Unassembled WGS sequence"/>
</dbReference>
<evidence type="ECO:0000259" key="3">
    <source>
        <dbReference type="PROSITE" id="PS50930"/>
    </source>
</evidence>
<feature type="domain" description="HTH LytTR-type" evidence="3">
    <location>
        <begin position="158"/>
        <end position="251"/>
    </location>
</feature>
<dbReference type="GO" id="GO:0000156">
    <property type="term" value="F:phosphorelay response regulator activity"/>
    <property type="evidence" value="ECO:0007669"/>
    <property type="project" value="InterPro"/>
</dbReference>
<evidence type="ECO:0000313" key="5">
    <source>
        <dbReference type="Proteomes" id="UP000315112"/>
    </source>
</evidence>
<gene>
    <name evidence="4" type="ORF">IP92_03533</name>
</gene>
<keyword evidence="1" id="KW-0597">Phosphoprotein</keyword>
<proteinExistence type="predicted"/>
<name>A0A562PPI7_9BURK</name>
<dbReference type="PANTHER" id="PTHR37299">
    <property type="entry name" value="TRANSCRIPTIONAL REGULATOR-RELATED"/>
    <property type="match status" value="1"/>
</dbReference>
<dbReference type="RefSeq" id="WP_199271791.1">
    <property type="nucleotide sequence ID" value="NZ_CP046904.1"/>
</dbReference>
<dbReference type="InterPro" id="IPR046947">
    <property type="entry name" value="LytR-like"/>
</dbReference>
<accession>A0A562PPI7</accession>
<reference evidence="4 5" key="1">
    <citation type="journal article" date="2015" name="Stand. Genomic Sci.">
        <title>Genomic Encyclopedia of Bacterial and Archaeal Type Strains, Phase III: the genomes of soil and plant-associated and newly described type strains.</title>
        <authorList>
            <person name="Whitman W.B."/>
            <person name="Woyke T."/>
            <person name="Klenk H.P."/>
            <person name="Zhou Y."/>
            <person name="Lilburn T.G."/>
            <person name="Beck B.J."/>
            <person name="De Vos P."/>
            <person name="Vandamme P."/>
            <person name="Eisen J.A."/>
            <person name="Garrity G."/>
            <person name="Hugenholtz P."/>
            <person name="Kyrpides N.C."/>
        </authorList>
    </citation>
    <scope>NUCLEOTIDE SEQUENCE [LARGE SCALE GENOMIC DNA]</scope>
    <source>
        <strain evidence="4 5">CGMCC 1.10685</strain>
    </source>
</reference>
<dbReference type="PROSITE" id="PS50930">
    <property type="entry name" value="HTH_LYTTR"/>
    <property type="match status" value="1"/>
</dbReference>
<dbReference type="EMBL" id="VLKW01000006">
    <property type="protein sequence ID" value="TWI46100.1"/>
    <property type="molecule type" value="Genomic_DNA"/>
</dbReference>
<dbReference type="Gene3D" id="3.40.50.2300">
    <property type="match status" value="1"/>
</dbReference>
<sequence>MSGALRVLIVDDEAHARTNLRLALAALPGGVVAAECAGAAAARAFLATDHADIVLLDVQMPVESGLDFARELSRQPLPPLVVFVTAHRGHALDAFDAHALDYLVKPVNEQRLRQALERAAQLLEQRAAYTQALRRFVDPAPGWWTEVVVRSVGRMDRVDLADVRWIEAAGNYVELHVAERTWLHRSTLAELEAHLDPAQFLRIHRRILVRRAEMAALRQVQEGSWILTLRGGGELPVSERHVAAAKGALGA</sequence>
<dbReference type="PANTHER" id="PTHR37299:SF1">
    <property type="entry name" value="STAGE 0 SPORULATION PROTEIN A HOMOLOG"/>
    <property type="match status" value="1"/>
</dbReference>
<dbReference type="SMART" id="SM00850">
    <property type="entry name" value="LytTR"/>
    <property type="match status" value="1"/>
</dbReference>
<dbReference type="InterPro" id="IPR007492">
    <property type="entry name" value="LytTR_DNA-bd_dom"/>
</dbReference>
<dbReference type="GO" id="GO:0003677">
    <property type="term" value="F:DNA binding"/>
    <property type="evidence" value="ECO:0007669"/>
    <property type="project" value="InterPro"/>
</dbReference>
<dbReference type="SMART" id="SM00448">
    <property type="entry name" value="REC"/>
    <property type="match status" value="1"/>
</dbReference>
<dbReference type="Pfam" id="PF00072">
    <property type="entry name" value="Response_reg"/>
    <property type="match status" value="1"/>
</dbReference>
<feature type="modified residue" description="4-aspartylphosphate" evidence="1">
    <location>
        <position position="57"/>
    </location>
</feature>
<feature type="domain" description="Response regulatory" evidence="2">
    <location>
        <begin position="6"/>
        <end position="120"/>
    </location>
</feature>
<comment type="caution">
    <text evidence="4">The sequence shown here is derived from an EMBL/GenBank/DDBJ whole genome shotgun (WGS) entry which is preliminary data.</text>
</comment>
<protein>
    <submittedName>
        <fullName evidence="4">LytTR family two component transcriptional regulator</fullName>
    </submittedName>
</protein>
<dbReference type="PROSITE" id="PS50110">
    <property type="entry name" value="RESPONSE_REGULATORY"/>
    <property type="match status" value="1"/>
</dbReference>
<evidence type="ECO:0000313" key="4">
    <source>
        <dbReference type="EMBL" id="TWI46100.1"/>
    </source>
</evidence>
<dbReference type="AlphaFoldDB" id="A0A562PPI7"/>
<dbReference type="SUPFAM" id="SSF52172">
    <property type="entry name" value="CheY-like"/>
    <property type="match status" value="1"/>
</dbReference>
<dbReference type="Pfam" id="PF04397">
    <property type="entry name" value="LytTR"/>
    <property type="match status" value="1"/>
</dbReference>
<dbReference type="InterPro" id="IPR011006">
    <property type="entry name" value="CheY-like_superfamily"/>
</dbReference>
<evidence type="ECO:0000256" key="1">
    <source>
        <dbReference type="PROSITE-ProRule" id="PRU00169"/>
    </source>
</evidence>